<keyword evidence="1" id="KW-0479">Metal-binding</keyword>
<organism evidence="4">
    <name type="scientific">Bactrocera dorsalis</name>
    <name type="common">Oriental fruit fly</name>
    <name type="synonym">Dacus dorsalis</name>
    <dbReference type="NCBI Taxonomy" id="27457"/>
    <lineage>
        <taxon>Eukaryota</taxon>
        <taxon>Metazoa</taxon>
        <taxon>Ecdysozoa</taxon>
        <taxon>Arthropoda</taxon>
        <taxon>Hexapoda</taxon>
        <taxon>Insecta</taxon>
        <taxon>Pterygota</taxon>
        <taxon>Neoptera</taxon>
        <taxon>Endopterygota</taxon>
        <taxon>Diptera</taxon>
        <taxon>Brachycera</taxon>
        <taxon>Muscomorpha</taxon>
        <taxon>Tephritoidea</taxon>
        <taxon>Tephritidae</taxon>
        <taxon>Bactrocera</taxon>
        <taxon>Bactrocera</taxon>
    </lineage>
</organism>
<feature type="domain" description="SAP" evidence="3">
    <location>
        <begin position="1"/>
        <end position="33"/>
    </location>
</feature>
<keyword evidence="1" id="KW-0862">Zinc</keyword>
<dbReference type="SMART" id="SM00513">
    <property type="entry name" value="SAP"/>
    <property type="match status" value="1"/>
</dbReference>
<protein>
    <submittedName>
        <fullName evidence="4">Gag polyprotein</fullName>
    </submittedName>
</protein>
<dbReference type="Gene3D" id="4.10.60.10">
    <property type="entry name" value="Zinc finger, CCHC-type"/>
    <property type="match status" value="1"/>
</dbReference>
<dbReference type="InterPro" id="IPR001878">
    <property type="entry name" value="Znf_CCHC"/>
</dbReference>
<reference evidence="4" key="1">
    <citation type="journal article" date="2014" name="BMC Genomics">
        <title>Characterizing the developmental transcriptome of the oriental fruit fly, Bactrocera dorsalis (Diptera: Tephritidae) through comparative genomic analysis with Drosophila melanogaster utilizing modENCODE datasets.</title>
        <authorList>
            <person name="Geib S.M."/>
            <person name="Calla B."/>
            <person name="Hall B."/>
            <person name="Hou S."/>
            <person name="Manoukis N.C."/>
        </authorList>
    </citation>
    <scope>NUCLEOTIDE SEQUENCE</scope>
    <source>
        <strain evidence="4">Punador</strain>
    </source>
</reference>
<name>A0A034VRB3_BACDO</name>
<dbReference type="SMART" id="SM00343">
    <property type="entry name" value="ZnF_C2HC"/>
    <property type="match status" value="2"/>
</dbReference>
<dbReference type="SUPFAM" id="SSF57756">
    <property type="entry name" value="Retrovirus zinc finger-like domains"/>
    <property type="match status" value="1"/>
</dbReference>
<proteinExistence type="predicted"/>
<sequence>MTTLKELRSKCRNAGLPTSGTKVQLAQRLDDHVNKENESDSVYNETMTQRLSALEKTIERLVSVHELQNNMQNTPCASNFQPTFMSSPERTMYTSATNVQYTTTPATRVNFMPQHIPIISDGRLPIGNNIPISNSSHYSMRDIVELLPEYNPTSETSLNSVQFIKRIEILKNAYNWPEQILICAVQQKLRGCAKLWIDSQQCVFVNWTQFVNKFLTDFPCMLNEADTHIKLSRTKRFQTESPVEYFYRMLALGNKGGLTEASIARHIVNGVNDNDLKRKISNEYNRCQDLLKDIMNYSVYNDTNLSSKSRNASYTVKPQTLNSKNIPLSVNNCIQRSFNETKCYNCAKFGHYAINCPEPQKKPRCSKCQRTTHKTDECPEKKNVKVNKISNNTCKAHKPNANNVHKESGNEGIVKIICVNGHDTNAFVAPLFAKYSLRKSVT</sequence>
<dbReference type="GO" id="GO:0003676">
    <property type="term" value="F:nucleic acid binding"/>
    <property type="evidence" value="ECO:0007669"/>
    <property type="project" value="InterPro"/>
</dbReference>
<evidence type="ECO:0000313" key="4">
    <source>
        <dbReference type="EMBL" id="JAC44350.1"/>
    </source>
</evidence>
<feature type="domain" description="CCHC-type" evidence="2">
    <location>
        <begin position="342"/>
        <end position="358"/>
    </location>
</feature>
<gene>
    <name evidence="4" type="primary">GAG</name>
</gene>
<dbReference type="Pfam" id="PF02037">
    <property type="entry name" value="SAP"/>
    <property type="match status" value="1"/>
</dbReference>
<dbReference type="OrthoDB" id="8029555at2759"/>
<keyword evidence="1" id="KW-0863">Zinc-finger</keyword>
<dbReference type="PROSITE" id="PS50158">
    <property type="entry name" value="ZF_CCHC"/>
    <property type="match status" value="1"/>
</dbReference>
<accession>A0A034VRB3</accession>
<dbReference type="InterPro" id="IPR036875">
    <property type="entry name" value="Znf_CCHC_sf"/>
</dbReference>
<evidence type="ECO:0000256" key="1">
    <source>
        <dbReference type="PROSITE-ProRule" id="PRU00047"/>
    </source>
</evidence>
<evidence type="ECO:0000259" key="2">
    <source>
        <dbReference type="PROSITE" id="PS50158"/>
    </source>
</evidence>
<dbReference type="EMBL" id="GAKP01014602">
    <property type="protein sequence ID" value="JAC44350.1"/>
    <property type="molecule type" value="Transcribed_RNA"/>
</dbReference>
<dbReference type="Gene3D" id="1.10.720.30">
    <property type="entry name" value="SAP domain"/>
    <property type="match status" value="1"/>
</dbReference>
<dbReference type="InterPro" id="IPR003034">
    <property type="entry name" value="SAP_dom"/>
</dbReference>
<evidence type="ECO:0000259" key="3">
    <source>
        <dbReference type="PROSITE" id="PS50800"/>
    </source>
</evidence>
<dbReference type="SUPFAM" id="SSF68906">
    <property type="entry name" value="SAP domain"/>
    <property type="match status" value="1"/>
</dbReference>
<dbReference type="PROSITE" id="PS50800">
    <property type="entry name" value="SAP"/>
    <property type="match status" value="1"/>
</dbReference>
<dbReference type="GO" id="GO:0008270">
    <property type="term" value="F:zinc ion binding"/>
    <property type="evidence" value="ECO:0007669"/>
    <property type="project" value="UniProtKB-KW"/>
</dbReference>
<dbReference type="AlphaFoldDB" id="A0A034VRB3"/>
<dbReference type="InterPro" id="IPR036361">
    <property type="entry name" value="SAP_dom_sf"/>
</dbReference>